<comment type="pathway">
    <text evidence="3">Amino-acid biosynthesis; L-arginine biosynthesis; N(2)-acetyl-L-ornithine from L-glutamate: step 4/4.</text>
</comment>
<evidence type="ECO:0000256" key="2">
    <source>
        <dbReference type="ARBA" id="ARBA00004173"/>
    </source>
</evidence>
<dbReference type="GO" id="GO:0006526">
    <property type="term" value="P:L-arginine biosynthetic process"/>
    <property type="evidence" value="ECO:0007669"/>
    <property type="project" value="UniProtKB-ARBA"/>
</dbReference>
<dbReference type="GO" id="GO:0005739">
    <property type="term" value="C:mitochondrion"/>
    <property type="evidence" value="ECO:0007669"/>
    <property type="project" value="UniProtKB-SubCell"/>
</dbReference>
<organism evidence="11 12">
    <name type="scientific">Elliptochloris bilobata</name>
    <dbReference type="NCBI Taxonomy" id="381761"/>
    <lineage>
        <taxon>Eukaryota</taxon>
        <taxon>Viridiplantae</taxon>
        <taxon>Chlorophyta</taxon>
        <taxon>core chlorophytes</taxon>
        <taxon>Trebouxiophyceae</taxon>
        <taxon>Trebouxiophyceae incertae sedis</taxon>
        <taxon>Elliptochloris clade</taxon>
        <taxon>Elliptochloris</taxon>
    </lineage>
</organism>
<keyword evidence="8" id="KW-0808">Transferase</keyword>
<reference evidence="11 12" key="1">
    <citation type="journal article" date="2024" name="Nat. Commun.">
        <title>Phylogenomics reveals the evolutionary origins of lichenization in chlorophyte algae.</title>
        <authorList>
            <person name="Puginier C."/>
            <person name="Libourel C."/>
            <person name="Otte J."/>
            <person name="Skaloud P."/>
            <person name="Haon M."/>
            <person name="Grisel S."/>
            <person name="Petersen M."/>
            <person name="Berrin J.G."/>
            <person name="Delaux P.M."/>
            <person name="Dal Grande F."/>
            <person name="Keller J."/>
        </authorList>
    </citation>
    <scope>NUCLEOTIDE SEQUENCE [LARGE SCALE GENOMIC DNA]</scope>
    <source>
        <strain evidence="11 12">SAG 245.80</strain>
    </source>
</reference>
<dbReference type="InterPro" id="IPR005814">
    <property type="entry name" value="Aminotrans_3"/>
</dbReference>
<protein>
    <recommendedName>
        <fullName evidence="5">acetylornithine transaminase</fullName>
        <ecNumber evidence="5">2.6.1.11</ecNumber>
    </recommendedName>
</protein>
<dbReference type="InterPro" id="IPR015421">
    <property type="entry name" value="PyrdxlP-dep_Trfase_major"/>
</dbReference>
<evidence type="ECO:0000256" key="3">
    <source>
        <dbReference type="ARBA" id="ARBA00005024"/>
    </source>
</evidence>
<dbReference type="GO" id="GO:0030170">
    <property type="term" value="F:pyridoxal phosphate binding"/>
    <property type="evidence" value="ECO:0007669"/>
    <property type="project" value="InterPro"/>
</dbReference>
<dbReference type="InterPro" id="IPR015424">
    <property type="entry name" value="PyrdxlP-dep_Trfase"/>
</dbReference>
<dbReference type="EC" id="2.6.1.11" evidence="5"/>
<name>A0AAW1SCI8_9CHLO</name>
<dbReference type="InterPro" id="IPR015422">
    <property type="entry name" value="PyrdxlP-dep_Trfase_small"/>
</dbReference>
<comment type="caution">
    <text evidence="11">The sequence shown here is derived from an EMBL/GenBank/DDBJ whole genome shotgun (WGS) entry which is preliminary data.</text>
</comment>
<keyword evidence="12" id="KW-1185">Reference proteome</keyword>
<dbReference type="FunFam" id="3.40.640.10:FF:000004">
    <property type="entry name" value="Acetylornithine aminotransferase"/>
    <property type="match status" value="1"/>
</dbReference>
<sequence length="459" mass="48568">MHAAGCQQFCLHRPLALHTGTRHTQRRAAGGCVRATAAPPRPDTEAVPNAARFTEQIIADEKKYIMQTYVRPNLVFTHGEGARMYDAAGKEYLDFAAGIAVNALGHSDARWLAALTEQAGELAHTSNLFHTAPQVRLAKRLVELSFADKVFYANTGTEANEAAIKFARKYARVHAGIDPYDASAAAPHELVSFGGSFHGRTLGALALTAKDHYKTPFAPLTPGALMVPYCDLEAAARVIQRGRTASVFVEPLQGEGGIYAASADFLAGLRRLCDDAGALLVFDEVQCGLGRTGRLWAHEHFGVRPDMMTLAKPLAGGLPIGAVLVTDAVADAMKPGDHGSTFAGNPLVCRAAEAVVDIISDPAFLEGVVARGERLREGLRAALAGNPRVKEVRGLGLICGVQLDVPAGGVCERARDAGLIVITAGKGDVVRLVPPLVVTDADVDQAVKILCEAIAAELH</sequence>
<comment type="subcellular location">
    <subcellularLocation>
        <location evidence="2">Mitochondrion</location>
    </subcellularLocation>
</comment>
<evidence type="ECO:0000256" key="1">
    <source>
        <dbReference type="ARBA" id="ARBA00001933"/>
    </source>
</evidence>
<keyword evidence="9 10" id="KW-0663">Pyridoxal phosphate</keyword>
<evidence type="ECO:0000256" key="6">
    <source>
        <dbReference type="ARBA" id="ARBA00022576"/>
    </source>
</evidence>
<dbReference type="NCBIfam" id="TIGR00707">
    <property type="entry name" value="argD"/>
    <property type="match status" value="1"/>
</dbReference>
<evidence type="ECO:0000313" key="12">
    <source>
        <dbReference type="Proteomes" id="UP001445335"/>
    </source>
</evidence>
<dbReference type="InterPro" id="IPR004636">
    <property type="entry name" value="AcOrn/SuccOrn_fam"/>
</dbReference>
<evidence type="ECO:0000256" key="7">
    <source>
        <dbReference type="ARBA" id="ARBA00022605"/>
    </source>
</evidence>
<dbReference type="SUPFAM" id="SSF53383">
    <property type="entry name" value="PLP-dependent transferases"/>
    <property type="match status" value="1"/>
</dbReference>
<dbReference type="GO" id="GO:0009570">
    <property type="term" value="C:chloroplast stroma"/>
    <property type="evidence" value="ECO:0007669"/>
    <property type="project" value="TreeGrafter"/>
</dbReference>
<comment type="cofactor">
    <cofactor evidence="1">
        <name>pyridoxal 5'-phosphate</name>
        <dbReference type="ChEBI" id="CHEBI:597326"/>
    </cofactor>
</comment>
<dbReference type="Proteomes" id="UP001445335">
    <property type="component" value="Unassembled WGS sequence"/>
</dbReference>
<dbReference type="GO" id="GO:0042802">
    <property type="term" value="F:identical protein binding"/>
    <property type="evidence" value="ECO:0007669"/>
    <property type="project" value="TreeGrafter"/>
</dbReference>
<dbReference type="PROSITE" id="PS00600">
    <property type="entry name" value="AA_TRANSFER_CLASS_3"/>
    <property type="match status" value="1"/>
</dbReference>
<keyword evidence="6" id="KW-0032">Aminotransferase</keyword>
<evidence type="ECO:0000256" key="10">
    <source>
        <dbReference type="RuleBase" id="RU003560"/>
    </source>
</evidence>
<evidence type="ECO:0000256" key="9">
    <source>
        <dbReference type="ARBA" id="ARBA00022898"/>
    </source>
</evidence>
<gene>
    <name evidence="11" type="ORF">WJX81_006850</name>
</gene>
<dbReference type="GO" id="GO:0003992">
    <property type="term" value="F:N2-acetyl-L-ornithine:2-oxoglutarate 5-aminotransferase activity"/>
    <property type="evidence" value="ECO:0007669"/>
    <property type="project" value="UniProtKB-EC"/>
</dbReference>
<accession>A0AAW1SCI8</accession>
<proteinExistence type="inferred from homology"/>
<dbReference type="Gene3D" id="3.40.640.10">
    <property type="entry name" value="Type I PLP-dependent aspartate aminotransferase-like (Major domain)"/>
    <property type="match status" value="1"/>
</dbReference>
<evidence type="ECO:0000256" key="5">
    <source>
        <dbReference type="ARBA" id="ARBA00012919"/>
    </source>
</evidence>
<dbReference type="HAMAP" id="MF_01107">
    <property type="entry name" value="ArgD_aminotrans_3"/>
    <property type="match status" value="1"/>
</dbReference>
<evidence type="ECO:0000256" key="4">
    <source>
        <dbReference type="ARBA" id="ARBA00008954"/>
    </source>
</evidence>
<dbReference type="AlphaFoldDB" id="A0AAW1SCI8"/>
<dbReference type="CDD" id="cd00610">
    <property type="entry name" value="OAT_like"/>
    <property type="match status" value="1"/>
</dbReference>
<dbReference type="EMBL" id="JALJOU010000006">
    <property type="protein sequence ID" value="KAK9843515.1"/>
    <property type="molecule type" value="Genomic_DNA"/>
</dbReference>
<dbReference type="Pfam" id="PF00202">
    <property type="entry name" value="Aminotran_3"/>
    <property type="match status" value="1"/>
</dbReference>
<dbReference type="PANTHER" id="PTHR11986">
    <property type="entry name" value="AMINOTRANSFERASE CLASS III"/>
    <property type="match status" value="1"/>
</dbReference>
<dbReference type="Gene3D" id="3.90.1150.10">
    <property type="entry name" value="Aspartate Aminotransferase, domain 1"/>
    <property type="match status" value="1"/>
</dbReference>
<dbReference type="NCBIfam" id="NF002325">
    <property type="entry name" value="PRK01278.1"/>
    <property type="match status" value="1"/>
</dbReference>
<dbReference type="InterPro" id="IPR050103">
    <property type="entry name" value="Class-III_PLP-dep_AT"/>
</dbReference>
<dbReference type="InterPro" id="IPR049704">
    <property type="entry name" value="Aminotrans_3_PPA_site"/>
</dbReference>
<dbReference type="PANTHER" id="PTHR11986:SF79">
    <property type="entry name" value="ACETYLORNITHINE AMINOTRANSFERASE, MITOCHONDRIAL"/>
    <property type="match status" value="1"/>
</dbReference>
<comment type="similarity">
    <text evidence="4 10">Belongs to the class-III pyridoxal-phosphate-dependent aminotransferase family.</text>
</comment>
<evidence type="ECO:0000313" key="11">
    <source>
        <dbReference type="EMBL" id="KAK9843515.1"/>
    </source>
</evidence>
<evidence type="ECO:0000256" key="8">
    <source>
        <dbReference type="ARBA" id="ARBA00022679"/>
    </source>
</evidence>
<dbReference type="PIRSF" id="PIRSF000521">
    <property type="entry name" value="Transaminase_4ab_Lys_Orn"/>
    <property type="match status" value="1"/>
</dbReference>
<keyword evidence="7" id="KW-0028">Amino-acid biosynthesis</keyword>